<evidence type="ECO:0000256" key="2">
    <source>
        <dbReference type="ARBA" id="ARBA00005417"/>
    </source>
</evidence>
<evidence type="ECO:0000256" key="5">
    <source>
        <dbReference type="ARBA" id="ARBA00022741"/>
    </source>
</evidence>
<dbReference type="PROSITE" id="PS00211">
    <property type="entry name" value="ABC_TRANSPORTER_1"/>
    <property type="match status" value="2"/>
</dbReference>
<dbReference type="PANTHER" id="PTHR43297:SF2">
    <property type="entry name" value="DIPEPTIDE TRANSPORT ATP-BINDING PROTEIN DPPD"/>
    <property type="match status" value="1"/>
</dbReference>
<evidence type="ECO:0000259" key="9">
    <source>
        <dbReference type="PROSITE" id="PS50893"/>
    </source>
</evidence>
<comment type="subcellular location">
    <subcellularLocation>
        <location evidence="1">Cell membrane</location>
        <topology evidence="1">Peripheral membrane protein</topology>
    </subcellularLocation>
</comment>
<keyword evidence="3" id="KW-0813">Transport</keyword>
<dbReference type="RefSeq" id="WP_350352002.1">
    <property type="nucleotide sequence ID" value="NZ_CP158357.1"/>
</dbReference>
<evidence type="ECO:0000256" key="4">
    <source>
        <dbReference type="ARBA" id="ARBA00022475"/>
    </source>
</evidence>
<organism evidence="10">
    <name type="scientific">Microbacterium sp. A8/3-1</name>
    <dbReference type="NCBI Taxonomy" id="3160749"/>
    <lineage>
        <taxon>Bacteria</taxon>
        <taxon>Bacillati</taxon>
        <taxon>Actinomycetota</taxon>
        <taxon>Actinomycetes</taxon>
        <taxon>Micrococcales</taxon>
        <taxon>Microbacteriaceae</taxon>
        <taxon>Microbacterium</taxon>
    </lineage>
</organism>
<dbReference type="InterPro" id="IPR027417">
    <property type="entry name" value="P-loop_NTPase"/>
</dbReference>
<sequence>MNIDDTSRASRNAPEHPDRAGDPILSVSALTVTFGIDRDRNTAVDTAAWELHRGEVLAIVGESGSGKSATALAVAGLLPAGAVATGSILFDGRNLLEIGEKAMRSVRGRRIAMIFQDPLNALDPVFSIGSQMIELLRVYDPELGRAAARDRALQLLQSVRMPDPERKLGQYPHQLSGGQCQRVMVAMALASAPDVLLADEPTTALDVTVQQSVLDLLRDVADSTDTAVVLITHDMGVVADIADRVVVMHASRVVETAPVRQLFAEPHEQYTRDLLAAVPRREAGSAPEPVPEAEETMLAVSDLVVEYGGGRLRRTPVVSAVDGVSFTVGAGEIVGLVGESGSGKSTIGKAVVGLAPITAGTVQVGNLRIDGATRSDLRAARRQIGVVFQNPTASLDPRRTIGDAIGEPLAVIAGLRGAPLEKRVGDLMESVELPRNWSGRYPHELSGGQRQRVGIARALSLQPRLVIADEPTSALDVSVQATVLRLLARLQSELGFACLFISHDLAVVGQLCHRVAVLKSGRIVEQGDTEKVLGDPDSDFARALLDAAPIPDPLVQSRLRAQRRASTRAPSLSVREPIDSTSHAVANGTSNESGLHR</sequence>
<dbReference type="FunFam" id="3.40.50.300:FF:000016">
    <property type="entry name" value="Oligopeptide ABC transporter ATP-binding component"/>
    <property type="match status" value="1"/>
</dbReference>
<dbReference type="GO" id="GO:0016887">
    <property type="term" value="F:ATP hydrolysis activity"/>
    <property type="evidence" value="ECO:0007669"/>
    <property type="project" value="InterPro"/>
</dbReference>
<feature type="region of interest" description="Disordered" evidence="8">
    <location>
        <begin position="1"/>
        <end position="22"/>
    </location>
</feature>
<dbReference type="Gene3D" id="3.40.50.300">
    <property type="entry name" value="P-loop containing nucleotide triphosphate hydrolases"/>
    <property type="match status" value="2"/>
</dbReference>
<proteinExistence type="inferred from homology"/>
<keyword evidence="7" id="KW-0472">Membrane</keyword>
<feature type="compositionally biased region" description="Basic and acidic residues" evidence="8">
    <location>
        <begin position="1"/>
        <end position="21"/>
    </location>
</feature>
<evidence type="ECO:0000313" key="10">
    <source>
        <dbReference type="EMBL" id="XBX78793.1"/>
    </source>
</evidence>
<dbReference type="PROSITE" id="PS50893">
    <property type="entry name" value="ABC_TRANSPORTER_2"/>
    <property type="match status" value="2"/>
</dbReference>
<evidence type="ECO:0000256" key="3">
    <source>
        <dbReference type="ARBA" id="ARBA00022448"/>
    </source>
</evidence>
<dbReference type="CDD" id="cd03257">
    <property type="entry name" value="ABC_NikE_OppD_transporters"/>
    <property type="match status" value="2"/>
</dbReference>
<evidence type="ECO:0000256" key="8">
    <source>
        <dbReference type="SAM" id="MobiDB-lite"/>
    </source>
</evidence>
<name>A0AAU7VX70_9MICO</name>
<comment type="similarity">
    <text evidence="2">Belongs to the ABC transporter superfamily.</text>
</comment>
<feature type="domain" description="ABC transporter" evidence="9">
    <location>
        <begin position="27"/>
        <end position="275"/>
    </location>
</feature>
<keyword evidence="6 10" id="KW-0067">ATP-binding</keyword>
<accession>A0AAU7VX70</accession>
<dbReference type="PANTHER" id="PTHR43297">
    <property type="entry name" value="OLIGOPEPTIDE TRANSPORT ATP-BINDING PROTEIN APPD"/>
    <property type="match status" value="1"/>
</dbReference>
<dbReference type="NCBIfam" id="NF007739">
    <property type="entry name" value="PRK10419.1"/>
    <property type="match status" value="2"/>
</dbReference>
<dbReference type="GO" id="GO:0005524">
    <property type="term" value="F:ATP binding"/>
    <property type="evidence" value="ECO:0007669"/>
    <property type="project" value="UniProtKB-KW"/>
</dbReference>
<dbReference type="InterPro" id="IPR050388">
    <property type="entry name" value="ABC_Ni/Peptide_Import"/>
</dbReference>
<dbReference type="NCBIfam" id="NF008453">
    <property type="entry name" value="PRK11308.1"/>
    <property type="match status" value="2"/>
</dbReference>
<dbReference type="AlphaFoldDB" id="A0AAU7VX70"/>
<reference evidence="10" key="1">
    <citation type="submission" date="2024-06" db="EMBL/GenBank/DDBJ databases">
        <title>Draft genome sequence of Microbacterium sp. strain A8/3-1, isolated from Oxytropis tragacanthoides Fisch. ex DC. Root nodules in the Altai region of Russia.</title>
        <authorList>
            <person name="Sazanova A."/>
            <person name="Guro P."/>
            <person name="Kuznetsova I."/>
            <person name="Belimov A."/>
            <person name="Safronova V."/>
        </authorList>
    </citation>
    <scope>NUCLEOTIDE SEQUENCE</scope>
    <source>
        <strain evidence="10">A8/3-1</strain>
    </source>
</reference>
<protein>
    <submittedName>
        <fullName evidence="10">ABC transporter ATP-binding protein</fullName>
    </submittedName>
</protein>
<dbReference type="InterPro" id="IPR013563">
    <property type="entry name" value="Oligopep_ABC_C"/>
</dbReference>
<feature type="domain" description="ABC transporter" evidence="9">
    <location>
        <begin position="298"/>
        <end position="545"/>
    </location>
</feature>
<dbReference type="InterPro" id="IPR003593">
    <property type="entry name" value="AAA+_ATPase"/>
</dbReference>
<evidence type="ECO:0000256" key="7">
    <source>
        <dbReference type="ARBA" id="ARBA00023136"/>
    </source>
</evidence>
<dbReference type="Pfam" id="PF00005">
    <property type="entry name" value="ABC_tran"/>
    <property type="match status" value="2"/>
</dbReference>
<keyword evidence="5" id="KW-0547">Nucleotide-binding</keyword>
<dbReference type="GO" id="GO:0005886">
    <property type="term" value="C:plasma membrane"/>
    <property type="evidence" value="ECO:0007669"/>
    <property type="project" value="UniProtKB-SubCell"/>
</dbReference>
<dbReference type="Pfam" id="PF08352">
    <property type="entry name" value="oligo_HPY"/>
    <property type="match status" value="1"/>
</dbReference>
<dbReference type="InterPro" id="IPR003439">
    <property type="entry name" value="ABC_transporter-like_ATP-bd"/>
</dbReference>
<keyword evidence="4" id="KW-1003">Cell membrane</keyword>
<dbReference type="SMART" id="SM00382">
    <property type="entry name" value="AAA"/>
    <property type="match status" value="2"/>
</dbReference>
<dbReference type="InterPro" id="IPR017871">
    <property type="entry name" value="ABC_transporter-like_CS"/>
</dbReference>
<evidence type="ECO:0000256" key="1">
    <source>
        <dbReference type="ARBA" id="ARBA00004202"/>
    </source>
</evidence>
<gene>
    <name evidence="10" type="ORF">ABS642_01535</name>
</gene>
<dbReference type="SUPFAM" id="SSF52540">
    <property type="entry name" value="P-loop containing nucleoside triphosphate hydrolases"/>
    <property type="match status" value="2"/>
</dbReference>
<feature type="compositionally biased region" description="Polar residues" evidence="8">
    <location>
        <begin position="579"/>
        <end position="597"/>
    </location>
</feature>
<dbReference type="GO" id="GO:0015833">
    <property type="term" value="P:peptide transport"/>
    <property type="evidence" value="ECO:0007669"/>
    <property type="project" value="InterPro"/>
</dbReference>
<feature type="region of interest" description="Disordered" evidence="8">
    <location>
        <begin position="559"/>
        <end position="597"/>
    </location>
</feature>
<dbReference type="EMBL" id="CP158357">
    <property type="protein sequence ID" value="XBX78793.1"/>
    <property type="molecule type" value="Genomic_DNA"/>
</dbReference>
<evidence type="ECO:0000256" key="6">
    <source>
        <dbReference type="ARBA" id="ARBA00022840"/>
    </source>
</evidence>